<dbReference type="SUPFAM" id="SSF52777">
    <property type="entry name" value="CoA-dependent acyltransferases"/>
    <property type="match status" value="1"/>
</dbReference>
<dbReference type="PROSITE" id="PS50075">
    <property type="entry name" value="CARRIER"/>
    <property type="match status" value="1"/>
</dbReference>
<comment type="caution">
    <text evidence="7">The sequence shown here is derived from an EMBL/GenBank/DDBJ whole genome shotgun (WGS) entry which is preliminary data.</text>
</comment>
<evidence type="ECO:0000256" key="5">
    <source>
        <dbReference type="ARBA" id="ARBA00023194"/>
    </source>
</evidence>
<dbReference type="GO" id="GO:0044550">
    <property type="term" value="P:secondary metabolite biosynthetic process"/>
    <property type="evidence" value="ECO:0007669"/>
    <property type="project" value="TreeGrafter"/>
</dbReference>
<dbReference type="Gene3D" id="3.30.300.30">
    <property type="match status" value="1"/>
</dbReference>
<dbReference type="AlphaFoldDB" id="A0A4U2MCR6"/>
<keyword evidence="5" id="KW-0045">Antibiotic biosynthesis</keyword>
<dbReference type="GO" id="GO:0003824">
    <property type="term" value="F:catalytic activity"/>
    <property type="evidence" value="ECO:0007669"/>
    <property type="project" value="InterPro"/>
</dbReference>
<dbReference type="Pfam" id="PF00550">
    <property type="entry name" value="PP-binding"/>
    <property type="match status" value="1"/>
</dbReference>
<accession>A0A4U2MCR6</accession>
<dbReference type="InterPro" id="IPR023213">
    <property type="entry name" value="CAT-like_dom_sf"/>
</dbReference>
<dbReference type="InterPro" id="IPR001242">
    <property type="entry name" value="Condensation_dom"/>
</dbReference>
<proteinExistence type="inferred from homology"/>
<dbReference type="Gene3D" id="1.10.1200.10">
    <property type="entry name" value="ACP-like"/>
    <property type="match status" value="1"/>
</dbReference>
<dbReference type="InterPro" id="IPR045851">
    <property type="entry name" value="AMP-bd_C_sf"/>
</dbReference>
<gene>
    <name evidence="7" type="ORF">FC694_28925</name>
</gene>
<dbReference type="Gene3D" id="3.40.50.12780">
    <property type="entry name" value="N-terminal domain of ligase-like"/>
    <property type="match status" value="1"/>
</dbReference>
<evidence type="ECO:0000313" key="7">
    <source>
        <dbReference type="EMBL" id="TKH08813.1"/>
    </source>
</evidence>
<evidence type="ECO:0000256" key="3">
    <source>
        <dbReference type="ARBA" id="ARBA00022450"/>
    </source>
</evidence>
<dbReference type="PANTHER" id="PTHR45527">
    <property type="entry name" value="NONRIBOSOMAL PEPTIDE SYNTHETASE"/>
    <property type="match status" value="1"/>
</dbReference>
<dbReference type="Pfam" id="PF00501">
    <property type="entry name" value="AMP-binding"/>
    <property type="match status" value="1"/>
</dbReference>
<dbReference type="GO" id="GO:0031177">
    <property type="term" value="F:phosphopantetheine binding"/>
    <property type="evidence" value="ECO:0007669"/>
    <property type="project" value="InterPro"/>
</dbReference>
<evidence type="ECO:0000313" key="8">
    <source>
        <dbReference type="Proteomes" id="UP000306037"/>
    </source>
</evidence>
<dbReference type="PROSITE" id="PS00012">
    <property type="entry name" value="PHOSPHOPANTETHEINE"/>
    <property type="match status" value="1"/>
</dbReference>
<dbReference type="Gene3D" id="3.30.559.10">
    <property type="entry name" value="Chloramphenicol acetyltransferase-like domain"/>
    <property type="match status" value="1"/>
</dbReference>
<dbReference type="InterPro" id="IPR006162">
    <property type="entry name" value="Ppantetheine_attach_site"/>
</dbReference>
<dbReference type="SMART" id="SM00823">
    <property type="entry name" value="PKS_PP"/>
    <property type="match status" value="1"/>
</dbReference>
<feature type="non-terminal residue" evidence="7">
    <location>
        <position position="1"/>
    </location>
</feature>
<dbReference type="FunFam" id="3.30.300.30:FF:000010">
    <property type="entry name" value="Enterobactin synthetase component F"/>
    <property type="match status" value="1"/>
</dbReference>
<evidence type="ECO:0000256" key="1">
    <source>
        <dbReference type="ARBA" id="ARBA00001957"/>
    </source>
</evidence>
<feature type="domain" description="Carrier" evidence="6">
    <location>
        <begin position="191"/>
        <end position="266"/>
    </location>
</feature>
<dbReference type="Pfam" id="PF13193">
    <property type="entry name" value="AMP-binding_C"/>
    <property type="match status" value="1"/>
</dbReference>
<comment type="similarity">
    <text evidence="2">Belongs to the ATP-dependent AMP-binding enzyme family.</text>
</comment>
<dbReference type="InterPro" id="IPR036736">
    <property type="entry name" value="ACP-like_sf"/>
</dbReference>
<dbReference type="FunFam" id="2.30.38.10:FF:000001">
    <property type="entry name" value="Non-ribosomal peptide synthetase PvdI"/>
    <property type="match status" value="1"/>
</dbReference>
<sequence length="363" mass="41788">LIPIGRPIDNTELYVLDQYQQVVPIGVAGELYLGGVGLARGYFNRPDLTTERFISHPFKNGERLYRTGDLVRYMNDRNLEYIGRIDNQVKIRGFRIELGEIEAALHDHLSVKEAVVLVREDRPGDKQLVAYVVGEGDTGEWREYLKKQLPHYMVPAYFFQIEGMPLTPNGKVNRKALLELEEQFISEDITSSRTPVEELIVSVWSQVLGIKNISVQASFFEIGGHSLLATRVVSRLQEIFQIELPVRELFEYTTVESLAKRLEQLRKGDKKREIPPLIPMERGEAIPLSYAQQRLWFIDQFTPNSALYNMPMVCRLTGNWLLEALETGWNQLIERHESLRTVFQEVNGQPVQQIEPYAFQSIP</sequence>
<dbReference type="InterPro" id="IPR042099">
    <property type="entry name" value="ANL_N_sf"/>
</dbReference>
<dbReference type="EMBL" id="SZOM01000421">
    <property type="protein sequence ID" value="TKH08813.1"/>
    <property type="molecule type" value="Genomic_DNA"/>
</dbReference>
<dbReference type="GO" id="GO:0043041">
    <property type="term" value="P:amino acid activation for nonribosomal peptide biosynthetic process"/>
    <property type="evidence" value="ECO:0007669"/>
    <property type="project" value="TreeGrafter"/>
</dbReference>
<dbReference type="InterPro" id="IPR020806">
    <property type="entry name" value="PKS_PP-bd"/>
</dbReference>
<evidence type="ECO:0000256" key="2">
    <source>
        <dbReference type="ARBA" id="ARBA00006432"/>
    </source>
</evidence>
<dbReference type="SUPFAM" id="SSF56801">
    <property type="entry name" value="Acetyl-CoA synthetase-like"/>
    <property type="match status" value="1"/>
</dbReference>
<feature type="non-terminal residue" evidence="7">
    <location>
        <position position="363"/>
    </location>
</feature>
<evidence type="ECO:0000256" key="4">
    <source>
        <dbReference type="ARBA" id="ARBA00022553"/>
    </source>
</evidence>
<dbReference type="InterPro" id="IPR025110">
    <property type="entry name" value="AMP-bd_C"/>
</dbReference>
<dbReference type="Pfam" id="PF00668">
    <property type="entry name" value="Condensation"/>
    <property type="match status" value="1"/>
</dbReference>
<dbReference type="Proteomes" id="UP000306037">
    <property type="component" value="Unassembled WGS sequence"/>
</dbReference>
<dbReference type="GO" id="GO:0005829">
    <property type="term" value="C:cytosol"/>
    <property type="evidence" value="ECO:0007669"/>
    <property type="project" value="TreeGrafter"/>
</dbReference>
<dbReference type="PANTHER" id="PTHR45527:SF14">
    <property type="entry name" value="PLIPASTATIN SYNTHASE SUBUNIT B"/>
    <property type="match status" value="1"/>
</dbReference>
<protein>
    <recommendedName>
        <fullName evidence="6">Carrier domain-containing protein</fullName>
    </recommendedName>
</protein>
<dbReference type="RefSeq" id="WP_170968889.1">
    <property type="nucleotide sequence ID" value="NZ_SZOM01000421.1"/>
</dbReference>
<organism evidence="7 8">
    <name type="scientific">Bacillus wiedmannii</name>
    <dbReference type="NCBI Taxonomy" id="1890302"/>
    <lineage>
        <taxon>Bacteria</taxon>
        <taxon>Bacillati</taxon>
        <taxon>Bacillota</taxon>
        <taxon>Bacilli</taxon>
        <taxon>Bacillales</taxon>
        <taxon>Bacillaceae</taxon>
        <taxon>Bacillus</taxon>
        <taxon>Bacillus cereus group</taxon>
    </lineage>
</organism>
<dbReference type="GO" id="GO:0008610">
    <property type="term" value="P:lipid biosynthetic process"/>
    <property type="evidence" value="ECO:0007669"/>
    <property type="project" value="UniProtKB-ARBA"/>
</dbReference>
<dbReference type="GO" id="GO:0017000">
    <property type="term" value="P:antibiotic biosynthetic process"/>
    <property type="evidence" value="ECO:0007669"/>
    <property type="project" value="UniProtKB-KW"/>
</dbReference>
<evidence type="ECO:0000259" key="6">
    <source>
        <dbReference type="PROSITE" id="PS50075"/>
    </source>
</evidence>
<comment type="cofactor">
    <cofactor evidence="1">
        <name>pantetheine 4'-phosphate</name>
        <dbReference type="ChEBI" id="CHEBI:47942"/>
    </cofactor>
</comment>
<keyword evidence="4" id="KW-0597">Phosphoprotein</keyword>
<reference evidence="7 8" key="1">
    <citation type="journal article" date="2019" name="Environ. Microbiol.">
        <title>An active ?-lactamase is a part of an orchestrated cell wall stress resistance network of Bacillus subtilis and related rhizosphere species.</title>
        <authorList>
            <person name="Bucher T."/>
            <person name="Keren-Paz A."/>
            <person name="Hausser J."/>
            <person name="Olender T."/>
            <person name="Cytryn E."/>
            <person name="Kolodkin-Gal I."/>
        </authorList>
    </citation>
    <scope>NUCLEOTIDE SEQUENCE [LARGE SCALE GENOMIC DNA]</scope>
    <source>
        <strain evidence="7 8">I71</strain>
    </source>
</reference>
<name>A0A4U2MCR6_9BACI</name>
<keyword evidence="3" id="KW-0596">Phosphopantetheine</keyword>
<dbReference type="InterPro" id="IPR000873">
    <property type="entry name" value="AMP-dep_synth/lig_dom"/>
</dbReference>
<dbReference type="InterPro" id="IPR009081">
    <property type="entry name" value="PP-bd_ACP"/>
</dbReference>
<dbReference type="SUPFAM" id="SSF47336">
    <property type="entry name" value="ACP-like"/>
    <property type="match status" value="1"/>
</dbReference>
<dbReference type="FunFam" id="1.10.1200.10:FF:000005">
    <property type="entry name" value="Nonribosomal peptide synthetase 1"/>
    <property type="match status" value="1"/>
</dbReference>